<dbReference type="Proteomes" id="UP000007434">
    <property type="component" value="Chromosome"/>
</dbReference>
<evidence type="ECO:0000256" key="1">
    <source>
        <dbReference type="SAM" id="SignalP"/>
    </source>
</evidence>
<accession>E4RP75</accession>
<dbReference type="OrthoDB" id="2111353at2"/>
<feature type="domain" description="Organic solvent tolerance-like N-terminal" evidence="2">
    <location>
        <begin position="116"/>
        <end position="186"/>
    </location>
</feature>
<reference evidence="3 4" key="2">
    <citation type="journal article" date="2011" name="J. Bacteriol.">
        <title>Complete Genome Sequence of the Haloalkaliphilic, Hydrogen Producing Halanaerobium hydrogenoformans.</title>
        <authorList>
            <person name="Brown S.D."/>
            <person name="Begemann M.B."/>
            <person name="Mormile M.R."/>
            <person name="Wall J.D."/>
            <person name="Han C.S."/>
            <person name="Goodwin L.A."/>
            <person name="Pitluck S."/>
            <person name="Land M.L."/>
            <person name="Hauser L.J."/>
            <person name="Elias D.A."/>
        </authorList>
    </citation>
    <scope>NUCLEOTIDE SEQUENCE [LARGE SCALE GENOMIC DNA]</scope>
    <source>
        <strain evidence="4">sapolanicus</strain>
    </source>
</reference>
<evidence type="ECO:0000259" key="2">
    <source>
        <dbReference type="Pfam" id="PF03968"/>
    </source>
</evidence>
<protein>
    <submittedName>
        <fullName evidence="3">OstA family protein</fullName>
    </submittedName>
</protein>
<dbReference type="EMBL" id="CP002304">
    <property type="protein sequence ID" value="ADQ13900.1"/>
    <property type="molecule type" value="Genomic_DNA"/>
</dbReference>
<evidence type="ECO:0000313" key="4">
    <source>
        <dbReference type="Proteomes" id="UP000007434"/>
    </source>
</evidence>
<sequence length="208" mass="23944">MNKKFITILLILIMIFTVGSVSAARQLTGDELDFLDSEAGQIIEARRDVELLYDELRITAEDEGIYHRYSGEIEFRYNVELFYQDYQGRAHELTGNIESEVFYLEQDAVLEAADSYLEADRIEIYQAEERIEAFGNAYLEYEDFWAEADEIISYLDREVTHLSGNVRGERNGERFSANSAEINQAENEIRLRGQAKLSLPEGEANDDN</sequence>
<dbReference type="HOGENOM" id="CLU_1281731_0_0_9"/>
<dbReference type="RefSeq" id="WP_013405006.1">
    <property type="nucleotide sequence ID" value="NC_014654.1"/>
</dbReference>
<dbReference type="InterPro" id="IPR005653">
    <property type="entry name" value="OstA-like_N"/>
</dbReference>
<name>E4RP75_HALHG</name>
<feature type="chain" id="PRO_5003187967" evidence="1">
    <location>
        <begin position="24"/>
        <end position="208"/>
    </location>
</feature>
<proteinExistence type="predicted"/>
<dbReference type="KEGG" id="has:Halsa_0426"/>
<dbReference type="AlphaFoldDB" id="E4RP75"/>
<dbReference type="Pfam" id="PF03968">
    <property type="entry name" value="LptD_N"/>
    <property type="match status" value="1"/>
</dbReference>
<dbReference type="STRING" id="656519.Halsa_0426"/>
<keyword evidence="4" id="KW-1185">Reference proteome</keyword>
<keyword evidence="1" id="KW-0732">Signal</keyword>
<evidence type="ECO:0000313" key="3">
    <source>
        <dbReference type="EMBL" id="ADQ13900.1"/>
    </source>
</evidence>
<gene>
    <name evidence="3" type="ordered locus">Halsa_0426</name>
</gene>
<dbReference type="eggNOG" id="COG1934">
    <property type="taxonomic scope" value="Bacteria"/>
</dbReference>
<feature type="signal peptide" evidence="1">
    <location>
        <begin position="1"/>
        <end position="23"/>
    </location>
</feature>
<dbReference type="Gene3D" id="2.60.450.10">
    <property type="entry name" value="Lipopolysaccharide (LPS) transport protein A like domain"/>
    <property type="match status" value="1"/>
</dbReference>
<reference evidence="3 4" key="1">
    <citation type="submission" date="2010-11" db="EMBL/GenBank/DDBJ databases">
        <title>Complete sequence of Halanaerobium sp. sapolanicus.</title>
        <authorList>
            <consortium name="US DOE Joint Genome Institute"/>
            <person name="Lucas S."/>
            <person name="Copeland A."/>
            <person name="Lapidus A."/>
            <person name="Cheng J.-F."/>
            <person name="Bruce D."/>
            <person name="Goodwin L."/>
            <person name="Pitluck S."/>
            <person name="Davenport K."/>
            <person name="Detter J.C."/>
            <person name="Han C."/>
            <person name="Tapia R."/>
            <person name="Land M."/>
            <person name="Hauser L."/>
            <person name="Jeffries C."/>
            <person name="Kyrpides N."/>
            <person name="Ivanova N."/>
            <person name="Mikhailova N."/>
            <person name="Begemann M.B."/>
            <person name="Mormile M.R."/>
            <person name="Wall J.D."/>
            <person name="Elias D.A."/>
            <person name="Woyke T."/>
        </authorList>
    </citation>
    <scope>NUCLEOTIDE SEQUENCE [LARGE SCALE GENOMIC DNA]</scope>
    <source>
        <strain evidence="4">sapolanicus</strain>
    </source>
</reference>
<organism evidence="3 4">
    <name type="scientific">Halanaerobium hydrogeniformans</name>
    <name type="common">Halanaerobium sp. (strain sapolanicus)</name>
    <dbReference type="NCBI Taxonomy" id="656519"/>
    <lineage>
        <taxon>Bacteria</taxon>
        <taxon>Bacillati</taxon>
        <taxon>Bacillota</taxon>
        <taxon>Clostridia</taxon>
        <taxon>Halanaerobiales</taxon>
        <taxon>Halanaerobiaceae</taxon>
        <taxon>Halanaerobium</taxon>
    </lineage>
</organism>